<accession>A0A8C6DIR4</accession>
<protein>
    <recommendedName>
        <fullName evidence="16">Interleukin-15 receptor subunit alpha</fullName>
    </recommendedName>
</protein>
<proteinExistence type="predicted"/>
<dbReference type="GO" id="GO:0009986">
    <property type="term" value="C:cell surface"/>
    <property type="evidence" value="ECO:0007669"/>
    <property type="project" value="UniProtKB-SubCell"/>
</dbReference>
<evidence type="ECO:0000256" key="14">
    <source>
        <dbReference type="ARBA" id="ARBA00046292"/>
    </source>
</evidence>
<keyword evidence="22" id="KW-1185">Reference proteome</keyword>
<feature type="compositionally biased region" description="Basic and acidic residues" evidence="18">
    <location>
        <begin position="163"/>
        <end position="175"/>
    </location>
</feature>
<dbReference type="InterPro" id="IPR035976">
    <property type="entry name" value="Sushi/SCR/CCP_sf"/>
</dbReference>
<evidence type="ECO:0000256" key="6">
    <source>
        <dbReference type="ARBA" id="ARBA00022692"/>
    </source>
</evidence>
<dbReference type="FunFam" id="2.20.28.230:FF:000001">
    <property type="entry name" value="Interleukin 15 receptor subunit alpha"/>
    <property type="match status" value="1"/>
</dbReference>
<evidence type="ECO:0000256" key="13">
    <source>
        <dbReference type="ARBA" id="ARBA00023242"/>
    </source>
</evidence>
<feature type="region of interest" description="Disordered" evidence="18">
    <location>
        <begin position="132"/>
        <end position="194"/>
    </location>
</feature>
<dbReference type="GO" id="GO:0042010">
    <property type="term" value="F:interleukin-15 receptor activity"/>
    <property type="evidence" value="ECO:0007669"/>
    <property type="project" value="InterPro"/>
</dbReference>
<evidence type="ECO:0000256" key="16">
    <source>
        <dbReference type="ARBA" id="ARBA00069591"/>
    </source>
</evidence>
<evidence type="ECO:0000256" key="18">
    <source>
        <dbReference type="SAM" id="MobiDB-lite"/>
    </source>
</evidence>
<keyword evidence="4" id="KW-0597">Phosphoprotein</keyword>
<dbReference type="InterPro" id="IPR042372">
    <property type="entry name" value="IL15RA"/>
</dbReference>
<evidence type="ECO:0000256" key="10">
    <source>
        <dbReference type="ARBA" id="ARBA00023157"/>
    </source>
</evidence>
<evidence type="ECO:0000313" key="22">
    <source>
        <dbReference type="Proteomes" id="UP000694544"/>
    </source>
</evidence>
<keyword evidence="3" id="KW-0964">Secreted</keyword>
<dbReference type="GO" id="GO:0031410">
    <property type="term" value="C:cytoplasmic vesicle"/>
    <property type="evidence" value="ECO:0007669"/>
    <property type="project" value="UniProtKB-ARBA"/>
</dbReference>
<dbReference type="SUPFAM" id="SSF57535">
    <property type="entry name" value="Complement control module/SCR domain"/>
    <property type="match status" value="1"/>
</dbReference>
<dbReference type="CDD" id="cd00033">
    <property type="entry name" value="CCP"/>
    <property type="match status" value="1"/>
</dbReference>
<dbReference type="PANTHER" id="PTHR15060:SF0">
    <property type="entry name" value="INTERLEUKIN-15 RECEPTOR SUBUNIT ALPHA"/>
    <property type="match status" value="1"/>
</dbReference>
<keyword evidence="9 19" id="KW-0472">Membrane</keyword>
<evidence type="ECO:0000256" key="4">
    <source>
        <dbReference type="ARBA" id="ARBA00022553"/>
    </source>
</evidence>
<keyword evidence="10" id="KW-1015">Disulfide bond</keyword>
<keyword evidence="5 17" id="KW-0768">Sushi</keyword>
<organism evidence="21 22">
    <name type="scientific">Moschus moschiferus</name>
    <name type="common">Siberian musk deer</name>
    <name type="synonym">Moschus sibiricus</name>
    <dbReference type="NCBI Taxonomy" id="68415"/>
    <lineage>
        <taxon>Eukaryota</taxon>
        <taxon>Metazoa</taxon>
        <taxon>Chordata</taxon>
        <taxon>Craniata</taxon>
        <taxon>Vertebrata</taxon>
        <taxon>Euteleostomi</taxon>
        <taxon>Mammalia</taxon>
        <taxon>Eutheria</taxon>
        <taxon>Laurasiatheria</taxon>
        <taxon>Artiodactyla</taxon>
        <taxon>Ruminantia</taxon>
        <taxon>Pecora</taxon>
        <taxon>Moschidae</taxon>
        <taxon>Moschus</taxon>
    </lineage>
</organism>
<dbReference type="Ensembl" id="ENSMMST00000017663.1">
    <property type="protein sequence ID" value="ENSMMSP00000015976.1"/>
    <property type="gene ID" value="ENSMMSG00000012098.1"/>
</dbReference>
<evidence type="ECO:0000256" key="11">
    <source>
        <dbReference type="ARBA" id="ARBA00023170"/>
    </source>
</evidence>
<dbReference type="PANTHER" id="PTHR15060">
    <property type="entry name" value="INTERLEUKIN-15 RECEPTOR SUBUNIT ALPHA"/>
    <property type="match status" value="1"/>
</dbReference>
<evidence type="ECO:0000256" key="17">
    <source>
        <dbReference type="PROSITE-ProRule" id="PRU00302"/>
    </source>
</evidence>
<dbReference type="AlphaFoldDB" id="A0A8C6DIR4"/>
<keyword evidence="6 19" id="KW-0812">Transmembrane</keyword>
<evidence type="ECO:0000256" key="7">
    <source>
        <dbReference type="ARBA" id="ARBA00022729"/>
    </source>
</evidence>
<dbReference type="GO" id="GO:0031965">
    <property type="term" value="C:nuclear membrane"/>
    <property type="evidence" value="ECO:0007669"/>
    <property type="project" value="UniProtKB-SubCell"/>
</dbReference>
<comment type="caution">
    <text evidence="17">Lacks conserved residue(s) required for the propagation of feature annotation.</text>
</comment>
<evidence type="ECO:0000313" key="21">
    <source>
        <dbReference type="Ensembl" id="ENSMMSP00000015976.1"/>
    </source>
</evidence>
<evidence type="ECO:0000256" key="1">
    <source>
        <dbReference type="ARBA" id="ARBA00004239"/>
    </source>
</evidence>
<keyword evidence="8 19" id="KW-1133">Transmembrane helix</keyword>
<feature type="domain" description="Sushi" evidence="20">
    <location>
        <begin position="69"/>
        <end position="133"/>
    </location>
</feature>
<evidence type="ECO:0000256" key="9">
    <source>
        <dbReference type="ARBA" id="ARBA00023136"/>
    </source>
</evidence>
<evidence type="ECO:0000256" key="12">
    <source>
        <dbReference type="ARBA" id="ARBA00023180"/>
    </source>
</evidence>
<keyword evidence="11" id="KW-0675">Receptor</keyword>
<keyword evidence="13" id="KW-0539">Nucleus</keyword>
<dbReference type="GO" id="GO:0005886">
    <property type="term" value="C:plasma membrane"/>
    <property type="evidence" value="ECO:0007669"/>
    <property type="project" value="UniProtKB-ARBA"/>
</dbReference>
<evidence type="ECO:0000256" key="3">
    <source>
        <dbReference type="ARBA" id="ARBA00022525"/>
    </source>
</evidence>
<evidence type="ECO:0000259" key="20">
    <source>
        <dbReference type="PROSITE" id="PS50923"/>
    </source>
</evidence>
<feature type="region of interest" description="Disordered" evidence="18">
    <location>
        <begin position="1"/>
        <end position="22"/>
    </location>
</feature>
<feature type="compositionally biased region" description="Basic and acidic residues" evidence="18">
    <location>
        <begin position="288"/>
        <end position="297"/>
    </location>
</feature>
<keyword evidence="7" id="KW-0732">Signal</keyword>
<feature type="transmembrane region" description="Helical" evidence="19">
    <location>
        <begin position="236"/>
        <end position="258"/>
    </location>
</feature>
<feature type="region of interest" description="Disordered" evidence="18">
    <location>
        <begin position="271"/>
        <end position="324"/>
    </location>
</feature>
<evidence type="ECO:0000256" key="2">
    <source>
        <dbReference type="ARBA" id="ARBA00004241"/>
    </source>
</evidence>
<dbReference type="GeneTree" id="ENSGT00390000000121"/>
<keyword evidence="12" id="KW-0325">Glycoprotein</keyword>
<sequence>MLSGWLPKKDPGPPLDGGRPYSTSSTCLNLGGGSPGSLGFKGTDFHPSIPQSKLQSAHIFPLVYTSVGITCPTPTSVEHADIQVKNYSINSRERYVCNSGFKRKAGTSSLTQCVFNETAKVAHWTTPNLKCIRDPSLSHQRPPSTAAPTGLTPEPESPTPSGKEPDLTSKSDTKVATRPTTGPGSRLPSTAPPVVTTGVVSKETTSVPAQTAAKVPEHTHPALQDMHGAYQYNPRVVTAAVSTAVAVLFGVCLVSLLVRCLRSRQAHQTPGVEMESMESAPMTTGADARGEDMEIHPHGLGGSGDAEARRGRSEGPALLQPERT</sequence>
<reference evidence="21" key="2">
    <citation type="submission" date="2025-09" db="UniProtKB">
        <authorList>
            <consortium name="Ensembl"/>
        </authorList>
    </citation>
    <scope>IDENTIFICATION</scope>
</reference>
<comment type="subunit">
    <text evidence="15">The interleukin-15 receptor IL15R is a heterotrimer of IL15RA, IL2RB and IL2RG. IL15RA also self-associates. Interacts with SYK.</text>
</comment>
<evidence type="ECO:0000256" key="19">
    <source>
        <dbReference type="SAM" id="Phobius"/>
    </source>
</evidence>
<name>A0A8C6DIR4_MOSMO</name>
<comment type="subcellular location">
    <subcellularLocation>
        <location evidence="2">Cell surface</location>
    </subcellularLocation>
    <subcellularLocation>
        <location evidence="14">Nucleus membrane</location>
        <topology evidence="14">Single-pass type I membrane protein</topology>
    </subcellularLocation>
    <subcellularLocation>
        <location evidence="1">Secreted</location>
        <location evidence="1">Extracellular space</location>
    </subcellularLocation>
</comment>
<feature type="compositionally biased region" description="Polar residues" evidence="18">
    <location>
        <begin position="137"/>
        <end position="147"/>
    </location>
</feature>
<evidence type="ECO:0000256" key="5">
    <source>
        <dbReference type="ARBA" id="ARBA00022659"/>
    </source>
</evidence>
<evidence type="ECO:0000256" key="15">
    <source>
        <dbReference type="ARBA" id="ARBA00062744"/>
    </source>
</evidence>
<dbReference type="InterPro" id="IPR000436">
    <property type="entry name" value="Sushi_SCR_CCP_dom"/>
</dbReference>
<dbReference type="PROSITE" id="PS50923">
    <property type="entry name" value="SUSHI"/>
    <property type="match status" value="1"/>
</dbReference>
<reference evidence="21" key="1">
    <citation type="submission" date="2025-08" db="UniProtKB">
        <authorList>
            <consortium name="Ensembl"/>
        </authorList>
    </citation>
    <scope>IDENTIFICATION</scope>
</reference>
<evidence type="ECO:0000256" key="8">
    <source>
        <dbReference type="ARBA" id="ARBA00022989"/>
    </source>
</evidence>
<dbReference type="SMART" id="SM00032">
    <property type="entry name" value="CCP"/>
    <property type="match status" value="1"/>
</dbReference>
<dbReference type="Pfam" id="PF00084">
    <property type="entry name" value="Sushi"/>
    <property type="match status" value="1"/>
</dbReference>
<dbReference type="Proteomes" id="UP000694544">
    <property type="component" value="Unplaced"/>
</dbReference>
<dbReference type="GO" id="GO:0005576">
    <property type="term" value="C:extracellular region"/>
    <property type="evidence" value="ECO:0007669"/>
    <property type="project" value="UniProtKB-SubCell"/>
</dbReference>
<dbReference type="Gene3D" id="2.20.28.230">
    <property type="match status" value="1"/>
</dbReference>